<proteinExistence type="predicted"/>
<evidence type="ECO:0000256" key="2">
    <source>
        <dbReference type="ARBA" id="ARBA00023315"/>
    </source>
</evidence>
<keyword evidence="2" id="KW-0012">Acyltransferase</keyword>
<sequence>MTHHRRRPLTHRIRPATQQDAPALAGVQRASWQAAFRGLLPDEYLDGLDHEALTKTWEGLLTRFGGPRAGTLIAEQADHVVGYSRFYPTDDEDDDSTQVGMIGSLYTPPDVWGTGVGKGLITAVLDAMTAAGYAEATLWVLEGNTRARAFYERNGWHHDGAVVVDRSDVLPITKLRYRKNLNR</sequence>
<accession>A0A841DD11</accession>
<feature type="compositionally biased region" description="Basic residues" evidence="3">
    <location>
        <begin position="1"/>
        <end position="14"/>
    </location>
</feature>
<dbReference type="Proteomes" id="UP000562352">
    <property type="component" value="Unassembled WGS sequence"/>
</dbReference>
<protein>
    <submittedName>
        <fullName evidence="5">GNAT superfamily N-acetyltransferase</fullName>
    </submittedName>
</protein>
<dbReference type="Gene3D" id="3.40.630.30">
    <property type="match status" value="1"/>
</dbReference>
<dbReference type="RefSeq" id="WP_184948655.1">
    <property type="nucleotide sequence ID" value="NZ_BAAAWZ010000001.1"/>
</dbReference>
<feature type="domain" description="N-acetyltransferase" evidence="4">
    <location>
        <begin position="11"/>
        <end position="182"/>
    </location>
</feature>
<dbReference type="AlphaFoldDB" id="A0A841DD11"/>
<dbReference type="EMBL" id="JACHJJ010000044">
    <property type="protein sequence ID" value="MBB5967960.1"/>
    <property type="molecule type" value="Genomic_DNA"/>
</dbReference>
<dbReference type="GO" id="GO:0016747">
    <property type="term" value="F:acyltransferase activity, transferring groups other than amino-acyl groups"/>
    <property type="evidence" value="ECO:0007669"/>
    <property type="project" value="InterPro"/>
</dbReference>
<gene>
    <name evidence="5" type="ORF">FHS22_007278</name>
</gene>
<evidence type="ECO:0000256" key="1">
    <source>
        <dbReference type="ARBA" id="ARBA00022679"/>
    </source>
</evidence>
<comment type="caution">
    <text evidence="5">The sequence shown here is derived from an EMBL/GenBank/DDBJ whole genome shotgun (WGS) entry which is preliminary data.</text>
</comment>
<dbReference type="PANTHER" id="PTHR43877">
    <property type="entry name" value="AMINOALKYLPHOSPHONATE N-ACETYLTRANSFERASE-RELATED-RELATED"/>
    <property type="match status" value="1"/>
</dbReference>
<dbReference type="InterPro" id="IPR000182">
    <property type="entry name" value="GNAT_dom"/>
</dbReference>
<name>A0A841DD11_PLAVE</name>
<feature type="region of interest" description="Disordered" evidence="3">
    <location>
        <begin position="1"/>
        <end position="22"/>
    </location>
</feature>
<dbReference type="CDD" id="cd04301">
    <property type="entry name" value="NAT_SF"/>
    <property type="match status" value="1"/>
</dbReference>
<keyword evidence="6" id="KW-1185">Reference proteome</keyword>
<evidence type="ECO:0000256" key="3">
    <source>
        <dbReference type="SAM" id="MobiDB-lite"/>
    </source>
</evidence>
<dbReference type="InterPro" id="IPR016181">
    <property type="entry name" value="Acyl_CoA_acyltransferase"/>
</dbReference>
<evidence type="ECO:0000313" key="5">
    <source>
        <dbReference type="EMBL" id="MBB5967960.1"/>
    </source>
</evidence>
<reference evidence="5 6" key="1">
    <citation type="submission" date="2020-08" db="EMBL/GenBank/DDBJ databases">
        <title>Genomic Encyclopedia of Type Strains, Phase III (KMG-III): the genomes of soil and plant-associated and newly described type strains.</title>
        <authorList>
            <person name="Whitman W."/>
        </authorList>
    </citation>
    <scope>NUCLEOTIDE SEQUENCE [LARGE SCALE GENOMIC DNA]</scope>
    <source>
        <strain evidence="5 6">CECT 3303</strain>
    </source>
</reference>
<organism evidence="5 6">
    <name type="scientific">Planomonospora venezuelensis</name>
    <dbReference type="NCBI Taxonomy" id="1999"/>
    <lineage>
        <taxon>Bacteria</taxon>
        <taxon>Bacillati</taxon>
        <taxon>Actinomycetota</taxon>
        <taxon>Actinomycetes</taxon>
        <taxon>Streptosporangiales</taxon>
        <taxon>Streptosporangiaceae</taxon>
        <taxon>Planomonospora</taxon>
    </lineage>
</organism>
<evidence type="ECO:0000313" key="6">
    <source>
        <dbReference type="Proteomes" id="UP000562352"/>
    </source>
</evidence>
<dbReference type="SUPFAM" id="SSF55729">
    <property type="entry name" value="Acyl-CoA N-acyltransferases (Nat)"/>
    <property type="match status" value="1"/>
</dbReference>
<dbReference type="PROSITE" id="PS51186">
    <property type="entry name" value="GNAT"/>
    <property type="match status" value="1"/>
</dbReference>
<dbReference type="InterPro" id="IPR050832">
    <property type="entry name" value="Bact_Acetyltransf"/>
</dbReference>
<evidence type="ECO:0000259" key="4">
    <source>
        <dbReference type="PROSITE" id="PS51186"/>
    </source>
</evidence>
<dbReference type="Pfam" id="PF00583">
    <property type="entry name" value="Acetyltransf_1"/>
    <property type="match status" value="1"/>
</dbReference>
<keyword evidence="1 5" id="KW-0808">Transferase</keyword>